<protein>
    <submittedName>
        <fullName evidence="2">Uncharacterized protein</fullName>
    </submittedName>
</protein>
<proteinExistence type="predicted"/>
<organism evidence="2 3">
    <name type="scientific">Rosa chinensis</name>
    <name type="common">China rose</name>
    <dbReference type="NCBI Taxonomy" id="74649"/>
    <lineage>
        <taxon>Eukaryota</taxon>
        <taxon>Viridiplantae</taxon>
        <taxon>Streptophyta</taxon>
        <taxon>Embryophyta</taxon>
        <taxon>Tracheophyta</taxon>
        <taxon>Spermatophyta</taxon>
        <taxon>Magnoliopsida</taxon>
        <taxon>eudicotyledons</taxon>
        <taxon>Gunneridae</taxon>
        <taxon>Pentapetalae</taxon>
        <taxon>rosids</taxon>
        <taxon>fabids</taxon>
        <taxon>Rosales</taxon>
        <taxon>Rosaceae</taxon>
        <taxon>Rosoideae</taxon>
        <taxon>Rosoideae incertae sedis</taxon>
        <taxon>Rosa</taxon>
    </lineage>
</organism>
<feature type="region of interest" description="Disordered" evidence="1">
    <location>
        <begin position="140"/>
        <end position="182"/>
    </location>
</feature>
<dbReference type="Gramene" id="PRQ60559">
    <property type="protein sequence ID" value="PRQ60559"/>
    <property type="gene ID" value="RchiOBHm_Chr1g0382631"/>
</dbReference>
<dbReference type="PANTHER" id="PTHR35766">
    <property type="entry name" value="OS08G0543600 PROTEIN"/>
    <property type="match status" value="1"/>
</dbReference>
<feature type="compositionally biased region" description="Polar residues" evidence="1">
    <location>
        <begin position="141"/>
        <end position="182"/>
    </location>
</feature>
<gene>
    <name evidence="2" type="ORF">RchiOBHm_Chr1g0382631</name>
</gene>
<dbReference type="PANTHER" id="PTHR35766:SF1">
    <property type="entry name" value="OS08G0543600 PROTEIN"/>
    <property type="match status" value="1"/>
</dbReference>
<keyword evidence="3" id="KW-1185">Reference proteome</keyword>
<name>A0A2P6SPE6_ROSCH</name>
<dbReference type="Proteomes" id="UP000238479">
    <property type="component" value="Chromosome 1"/>
</dbReference>
<dbReference type="EMBL" id="PDCK01000039">
    <property type="protein sequence ID" value="PRQ60559.1"/>
    <property type="molecule type" value="Genomic_DNA"/>
</dbReference>
<accession>A0A2P6SPE6</accession>
<evidence type="ECO:0000256" key="1">
    <source>
        <dbReference type="SAM" id="MobiDB-lite"/>
    </source>
</evidence>
<comment type="caution">
    <text evidence="2">The sequence shown here is derived from an EMBL/GenBank/DDBJ whole genome shotgun (WGS) entry which is preliminary data.</text>
</comment>
<dbReference type="STRING" id="74649.A0A2P6SPE6"/>
<feature type="region of interest" description="Disordered" evidence="1">
    <location>
        <begin position="266"/>
        <end position="293"/>
    </location>
</feature>
<evidence type="ECO:0000313" key="3">
    <source>
        <dbReference type="Proteomes" id="UP000238479"/>
    </source>
</evidence>
<dbReference type="AlphaFoldDB" id="A0A2P6SPE6"/>
<reference evidence="2 3" key="1">
    <citation type="journal article" date="2018" name="Nat. Genet.">
        <title>The Rosa genome provides new insights in the design of modern roses.</title>
        <authorList>
            <person name="Bendahmane M."/>
        </authorList>
    </citation>
    <scope>NUCLEOTIDE SEQUENCE [LARGE SCALE GENOMIC DNA]</scope>
    <source>
        <strain evidence="3">cv. Old Blush</strain>
    </source>
</reference>
<sequence>MKRYAWAKESLLREQNKELATSSVTIQKLKEPSIYSNYMIFKNIFNKKRGNLLSCRNRLAQEAILFKDEQLSEAQAWITRVQEMDALQSTTLQNQLREHSEHYNQLWLALSKTGWLFAEMERHHMHTVQQLQLELADARQRNGTYTDESRAANSTSKDASQFGRNNGNQIDINTSNGNPGALPNGNSQVVSSFSSTVNASSQVDHVPTVPIGPSSLLGMPPFLPPGLVTGMHPFVLDQPGVPHSMPPQVPQSHVGNFHSIPAMSSLQQWQNQQAPSESLQIATQTEPPSSQNDQNLIRLDAKYHYETSVNGQPFHQDYLDVQIRQGAEPEPVISSSPEEAQVLESINSSYLVSPQTDQSLQQMSYQFN</sequence>
<evidence type="ECO:0000313" key="2">
    <source>
        <dbReference type="EMBL" id="PRQ60559.1"/>
    </source>
</evidence>